<name>A0A0G4P920_PENC3</name>
<dbReference type="STRING" id="1429867.A0A0G4P920"/>
<reference evidence="2 3" key="1">
    <citation type="journal article" date="2014" name="Nat. Commun.">
        <title>Multiple recent horizontal transfers of a large genomic region in cheese making fungi.</title>
        <authorList>
            <person name="Cheeseman K."/>
            <person name="Ropars J."/>
            <person name="Renault P."/>
            <person name="Dupont J."/>
            <person name="Gouzy J."/>
            <person name="Branca A."/>
            <person name="Abraham A.L."/>
            <person name="Ceppi M."/>
            <person name="Conseiller E."/>
            <person name="Debuchy R."/>
            <person name="Malagnac F."/>
            <person name="Goarin A."/>
            <person name="Silar P."/>
            <person name="Lacoste S."/>
            <person name="Sallet E."/>
            <person name="Bensimon A."/>
            <person name="Giraud T."/>
            <person name="Brygoo Y."/>
        </authorList>
    </citation>
    <scope>NUCLEOTIDE SEQUENCE [LARGE SCALE GENOMIC DNA]</scope>
    <source>
        <strain evidence="3">FM 013</strain>
    </source>
</reference>
<evidence type="ECO:0000313" key="3">
    <source>
        <dbReference type="Proteomes" id="UP000053732"/>
    </source>
</evidence>
<keyword evidence="3" id="KW-1185">Reference proteome</keyword>
<accession>A0A0G4P920</accession>
<feature type="compositionally biased region" description="Basic residues" evidence="1">
    <location>
        <begin position="381"/>
        <end position="392"/>
    </location>
</feature>
<evidence type="ECO:0000313" key="2">
    <source>
        <dbReference type="EMBL" id="CRL22797.1"/>
    </source>
</evidence>
<sequence>MTESHGSEVEVFLDDLPPSTNRYTYEGKEQLHQILKIEYDRLGPSPYPQADPSEPNLEISEYFVIFIDPSSFNQEFLLPDPIAGLRLLYTAALHTLILRMSTPEHSQVAGELHAAVSLALLPMGLNKKIQVYGGVNVPVGNGNVKQPDGGWGPIRHTRGIPIRPGVVVEVGVSESETKLRNNARMWVDPVRGEANMAITVKVNRRKPQIKFNTWEWDSGVQRPHVTQSCIIERSGDKTTVSQYSITIPFQHIFRRSPEIPRETDIRLEKQDLIDMATSVPLLVSAGHAVFYPNYRGGSGRGETHAISAHRGRGTVDYTDFTREDFQCWGAVCGAGIVDWDLMTMTSDAYWFEAEMAGGAPWDADINLVPDEEREGDDSMRKHPPKWARKTNG</sequence>
<gene>
    <name evidence="2" type="ORF">PCAMFM013_S008g000226</name>
</gene>
<organism evidence="2 3">
    <name type="scientific">Penicillium camemberti (strain FM 013)</name>
    <dbReference type="NCBI Taxonomy" id="1429867"/>
    <lineage>
        <taxon>Eukaryota</taxon>
        <taxon>Fungi</taxon>
        <taxon>Dikarya</taxon>
        <taxon>Ascomycota</taxon>
        <taxon>Pezizomycotina</taxon>
        <taxon>Eurotiomycetes</taxon>
        <taxon>Eurotiomycetidae</taxon>
        <taxon>Eurotiales</taxon>
        <taxon>Aspergillaceae</taxon>
        <taxon>Penicillium</taxon>
    </lineage>
</organism>
<dbReference type="EMBL" id="HG793141">
    <property type="protein sequence ID" value="CRL22797.1"/>
    <property type="molecule type" value="Genomic_DNA"/>
</dbReference>
<protein>
    <submittedName>
        <fullName evidence="2">Str. FM013</fullName>
    </submittedName>
</protein>
<dbReference type="AlphaFoldDB" id="A0A0G4P920"/>
<dbReference type="Proteomes" id="UP000053732">
    <property type="component" value="Unassembled WGS sequence"/>
</dbReference>
<proteinExistence type="predicted"/>
<feature type="region of interest" description="Disordered" evidence="1">
    <location>
        <begin position="368"/>
        <end position="392"/>
    </location>
</feature>
<evidence type="ECO:0000256" key="1">
    <source>
        <dbReference type="SAM" id="MobiDB-lite"/>
    </source>
</evidence>